<dbReference type="EMBL" id="LT882683">
    <property type="protein sequence ID" value="SMY26758.1"/>
    <property type="molecule type" value="Genomic_DNA"/>
</dbReference>
<accession>A0A1Y6LTN3</accession>
<dbReference type="PANTHER" id="PTHR31668">
    <property type="entry name" value="GLUCOSE TRANSPORT TRANSCRIPTION REGULATOR RGT1-RELATED-RELATED"/>
    <property type="match status" value="1"/>
</dbReference>
<dbReference type="GO" id="GO:0003677">
    <property type="term" value="F:DNA binding"/>
    <property type="evidence" value="ECO:0007669"/>
    <property type="project" value="InterPro"/>
</dbReference>
<dbReference type="AlphaFoldDB" id="A0A1Y6LTN3"/>
<dbReference type="GO" id="GO:0006351">
    <property type="term" value="P:DNA-templated transcription"/>
    <property type="evidence" value="ECO:0007669"/>
    <property type="project" value="InterPro"/>
</dbReference>
<organism evidence="3 4">
    <name type="scientific">Zymoseptoria tritici ST99CH_1A5</name>
    <dbReference type="NCBI Taxonomy" id="1276529"/>
    <lineage>
        <taxon>Eukaryota</taxon>
        <taxon>Fungi</taxon>
        <taxon>Dikarya</taxon>
        <taxon>Ascomycota</taxon>
        <taxon>Pezizomycotina</taxon>
        <taxon>Dothideomycetes</taxon>
        <taxon>Dothideomycetidae</taxon>
        <taxon>Mycosphaerellales</taxon>
        <taxon>Mycosphaerellaceae</taxon>
        <taxon>Zymoseptoria</taxon>
    </lineage>
</organism>
<dbReference type="GO" id="GO:0005634">
    <property type="term" value="C:nucleus"/>
    <property type="evidence" value="ECO:0007669"/>
    <property type="project" value="TreeGrafter"/>
</dbReference>
<protein>
    <recommendedName>
        <fullName evidence="2">Xylanolytic transcriptional activator regulatory domain-containing protein</fullName>
    </recommendedName>
</protein>
<sequence>MTTDIRTPTKRRKVSVPSEIVGPAKEGLSQYPSIAGTSPDESSLILNPPMAEDIQILEHYLTSTGAVGATTGKPYSVIPSAPGKPIVYLRVPRRREGLGSEMRPGSKQREIMEQVLGTFKEDVVKLYFDKLHPCFPIIDEKTFHELWQRDPDRISSTIVCDMYAVALKFWNTSGQLKSHQRPDLAFMWNQAVAGLQEDFLGSTISTVHAALLDLIGRPVLSITGNIVTLGRTITLAHSLGLHRDPSSWHATEHEKNVRIRLWWGVLIHDHWSSLAHGTPPLVQRQNYDVPLPDALNGTTASSFPQLCALSQILGTLLPLVYSLHGGHEETMRQVRKSECDLDDWQRRLPTSLHYKRDASTGTPNGVSNLQFCYLSVKLLLCRIAFKAAISESAIAEARSYRLAMLREAAIALTDFVTALDSTQLAEFWLPYTAHLLVTATTILLRCLLESTDVTTKHTCAEKLVRLVSTLKVSKEEHDWDLADFCLERCSEPISKISSALGIVDEATGSSAGAVAQAPVADESIAAGLPGPVEDWPLDVLFPVDSLDYPFDAMWDMPL</sequence>
<reference evidence="3 4" key="1">
    <citation type="submission" date="2016-10" db="EMBL/GenBank/DDBJ databases">
        <authorList>
            <person name="Varghese N."/>
        </authorList>
    </citation>
    <scope>NUCLEOTIDE SEQUENCE [LARGE SCALE GENOMIC DNA]</scope>
</reference>
<dbReference type="Pfam" id="PF04082">
    <property type="entry name" value="Fungal_trans"/>
    <property type="match status" value="1"/>
</dbReference>
<evidence type="ECO:0000256" key="1">
    <source>
        <dbReference type="ARBA" id="ARBA00023242"/>
    </source>
</evidence>
<dbReference type="InterPro" id="IPR050797">
    <property type="entry name" value="Carb_Metab_Trans_Reg"/>
</dbReference>
<dbReference type="GO" id="GO:0008270">
    <property type="term" value="F:zinc ion binding"/>
    <property type="evidence" value="ECO:0007669"/>
    <property type="project" value="InterPro"/>
</dbReference>
<evidence type="ECO:0000313" key="4">
    <source>
        <dbReference type="Proteomes" id="UP000215453"/>
    </source>
</evidence>
<proteinExistence type="predicted"/>
<dbReference type="GO" id="GO:0001080">
    <property type="term" value="P:nitrogen catabolite activation of transcription from RNA polymerase II promoter"/>
    <property type="evidence" value="ECO:0007669"/>
    <property type="project" value="TreeGrafter"/>
</dbReference>
<dbReference type="CDD" id="cd12148">
    <property type="entry name" value="fungal_TF_MHR"/>
    <property type="match status" value="1"/>
</dbReference>
<keyword evidence="1" id="KW-0539">Nucleus</keyword>
<dbReference type="PANTHER" id="PTHR31668:SF10">
    <property type="entry name" value="ZN(II)2CYS6 TRANSCRIPTION FACTOR (EUROFUNG)"/>
    <property type="match status" value="1"/>
</dbReference>
<evidence type="ECO:0000313" key="3">
    <source>
        <dbReference type="EMBL" id="SMY26758.1"/>
    </source>
</evidence>
<dbReference type="InterPro" id="IPR007219">
    <property type="entry name" value="XnlR_reg_dom"/>
</dbReference>
<gene>
    <name evidence="3" type="ORF">ZT1A5_G8202</name>
</gene>
<evidence type="ECO:0000259" key="2">
    <source>
        <dbReference type="SMART" id="SM00906"/>
    </source>
</evidence>
<dbReference type="SMART" id="SM00906">
    <property type="entry name" value="Fungal_trans"/>
    <property type="match status" value="1"/>
</dbReference>
<feature type="domain" description="Xylanolytic transcriptional activator regulatory" evidence="2">
    <location>
        <begin position="225"/>
        <end position="298"/>
    </location>
</feature>
<dbReference type="Proteomes" id="UP000215453">
    <property type="component" value="Chromosome 8"/>
</dbReference>
<name>A0A1Y6LTN3_ZYMTR</name>